<dbReference type="EMBL" id="SPHZ02000003">
    <property type="protein sequence ID" value="KAF0923399.1"/>
    <property type="molecule type" value="Genomic_DNA"/>
</dbReference>
<organism evidence="1 2">
    <name type="scientific">Oryza meyeriana var. granulata</name>
    <dbReference type="NCBI Taxonomy" id="110450"/>
    <lineage>
        <taxon>Eukaryota</taxon>
        <taxon>Viridiplantae</taxon>
        <taxon>Streptophyta</taxon>
        <taxon>Embryophyta</taxon>
        <taxon>Tracheophyta</taxon>
        <taxon>Spermatophyta</taxon>
        <taxon>Magnoliopsida</taxon>
        <taxon>Liliopsida</taxon>
        <taxon>Poales</taxon>
        <taxon>Poaceae</taxon>
        <taxon>BOP clade</taxon>
        <taxon>Oryzoideae</taxon>
        <taxon>Oryzeae</taxon>
        <taxon>Oryzinae</taxon>
        <taxon>Oryza</taxon>
        <taxon>Oryza meyeriana</taxon>
    </lineage>
</organism>
<dbReference type="AlphaFoldDB" id="A0A6G1EF66"/>
<proteinExistence type="predicted"/>
<comment type="caution">
    <text evidence="1">The sequence shown here is derived from an EMBL/GenBank/DDBJ whole genome shotgun (WGS) entry which is preliminary data.</text>
</comment>
<gene>
    <name evidence="1" type="ORF">E2562_006303</name>
</gene>
<sequence length="99" mass="11095">MATTTMYPSITCGTTAERALLLLREGVTAAPGRGKHASPLLVEERRLGRRHCSSGRGDEGATMKLSKSDKTAHMKLELVAEDVEFKLDEWHWRLLTRCR</sequence>
<evidence type="ECO:0000313" key="1">
    <source>
        <dbReference type="EMBL" id="KAF0923399.1"/>
    </source>
</evidence>
<keyword evidence="2" id="KW-1185">Reference proteome</keyword>
<accession>A0A6G1EF66</accession>
<reference evidence="1 2" key="1">
    <citation type="submission" date="2019-11" db="EMBL/GenBank/DDBJ databases">
        <title>Whole genome sequence of Oryza granulata.</title>
        <authorList>
            <person name="Li W."/>
        </authorList>
    </citation>
    <scope>NUCLEOTIDE SEQUENCE [LARGE SCALE GENOMIC DNA]</scope>
    <source>
        <strain evidence="2">cv. Menghai</strain>
        <tissue evidence="1">Leaf</tissue>
    </source>
</reference>
<name>A0A6G1EF66_9ORYZ</name>
<protein>
    <submittedName>
        <fullName evidence="1">Uncharacterized protein</fullName>
    </submittedName>
</protein>
<dbReference type="Proteomes" id="UP000479710">
    <property type="component" value="Unassembled WGS sequence"/>
</dbReference>
<evidence type="ECO:0000313" key="2">
    <source>
        <dbReference type="Proteomes" id="UP000479710"/>
    </source>
</evidence>